<evidence type="ECO:0008006" key="3">
    <source>
        <dbReference type="Google" id="ProtNLM"/>
    </source>
</evidence>
<proteinExistence type="predicted"/>
<dbReference type="Gene3D" id="1.20.1280.50">
    <property type="match status" value="1"/>
</dbReference>
<protein>
    <recommendedName>
        <fullName evidence="3">F-box domain-containing protein</fullName>
    </recommendedName>
</protein>
<accession>A0AAD7MPV3</accession>
<name>A0AAD7MPV3_9AGAR</name>
<dbReference type="EMBL" id="JARJLG010000218">
    <property type="protein sequence ID" value="KAJ7726578.1"/>
    <property type="molecule type" value="Genomic_DNA"/>
</dbReference>
<evidence type="ECO:0000313" key="1">
    <source>
        <dbReference type="EMBL" id="KAJ7726578.1"/>
    </source>
</evidence>
<dbReference type="InterPro" id="IPR036047">
    <property type="entry name" value="F-box-like_dom_sf"/>
</dbReference>
<dbReference type="SUPFAM" id="SSF81383">
    <property type="entry name" value="F-box domain"/>
    <property type="match status" value="1"/>
</dbReference>
<gene>
    <name evidence="1" type="ORF">DFH07DRAFT_1000830</name>
</gene>
<reference evidence="1" key="1">
    <citation type="submission" date="2023-03" db="EMBL/GenBank/DDBJ databases">
        <title>Massive genome expansion in bonnet fungi (Mycena s.s.) driven by repeated elements and novel gene families across ecological guilds.</title>
        <authorList>
            <consortium name="Lawrence Berkeley National Laboratory"/>
            <person name="Harder C.B."/>
            <person name="Miyauchi S."/>
            <person name="Viragh M."/>
            <person name="Kuo A."/>
            <person name="Thoen E."/>
            <person name="Andreopoulos B."/>
            <person name="Lu D."/>
            <person name="Skrede I."/>
            <person name="Drula E."/>
            <person name="Henrissat B."/>
            <person name="Morin E."/>
            <person name="Kohler A."/>
            <person name="Barry K."/>
            <person name="LaButti K."/>
            <person name="Morin E."/>
            <person name="Salamov A."/>
            <person name="Lipzen A."/>
            <person name="Mereny Z."/>
            <person name="Hegedus B."/>
            <person name="Baldrian P."/>
            <person name="Stursova M."/>
            <person name="Weitz H."/>
            <person name="Taylor A."/>
            <person name="Grigoriev I.V."/>
            <person name="Nagy L.G."/>
            <person name="Martin F."/>
            <person name="Kauserud H."/>
        </authorList>
    </citation>
    <scope>NUCLEOTIDE SEQUENCE</scope>
    <source>
        <strain evidence="1">CBHHK188m</strain>
    </source>
</reference>
<sequence>MSSLYHGLYKSWYPMGRIGESIIDSLPDEVLAAILKLVADMPVPSWNRTPPFPVAASRVNRRWHAVALGSPELWTNIRISHRSRSWQWAAVFVQRSRSHLLDISVNLESYVYQTYPSCRQRKRRPVYPADISMSKVLAVLGPHVGRWRSIALRGWRGQVHEFCDFLRKSRGAAHWVEAAHLSCLDYIQLPPLAELFGVEHFHSLMLNAGRSLAASLRTSALHSLDIDLLNIVFFDYEKFGQLFGPTSTLRTLVIRNFYPTPISLPHPIDASTIRSFAVSFSVPFYYEGYWDHGYTSSRGFDTLTDVFNLPNLDQLELMGGFTGLDVEDDAIHLPAPWESPLFPHLRTLRLEEVGFGRTGLALIHSFGPGITALELIYTTRNEHLLAADMQWPALRALTIEAQDGLSAPAWLAAFVALRAAHDMPITALTLRLSPANHALILMLEPAPTICWLWDGPSPALLDNVSHRGFYVDDVDGHVTDFEHVDGPCGCSCGCEDEYSDCNWREWNLEQDAERLDKEIDEHWKIAGDLARRKGLWREMRKVRRGDFKELKANKRKLKGPRRSSRDLPYELSLDYWVMPS</sequence>
<evidence type="ECO:0000313" key="2">
    <source>
        <dbReference type="Proteomes" id="UP001215280"/>
    </source>
</evidence>
<keyword evidence="2" id="KW-1185">Reference proteome</keyword>
<dbReference type="Proteomes" id="UP001215280">
    <property type="component" value="Unassembled WGS sequence"/>
</dbReference>
<organism evidence="1 2">
    <name type="scientific">Mycena maculata</name>
    <dbReference type="NCBI Taxonomy" id="230809"/>
    <lineage>
        <taxon>Eukaryota</taxon>
        <taxon>Fungi</taxon>
        <taxon>Dikarya</taxon>
        <taxon>Basidiomycota</taxon>
        <taxon>Agaricomycotina</taxon>
        <taxon>Agaricomycetes</taxon>
        <taxon>Agaricomycetidae</taxon>
        <taxon>Agaricales</taxon>
        <taxon>Marasmiineae</taxon>
        <taxon>Mycenaceae</taxon>
        <taxon>Mycena</taxon>
    </lineage>
</organism>
<comment type="caution">
    <text evidence="1">The sequence shown here is derived from an EMBL/GenBank/DDBJ whole genome shotgun (WGS) entry which is preliminary data.</text>
</comment>
<dbReference type="AlphaFoldDB" id="A0AAD7MPV3"/>